<dbReference type="Proteomes" id="UP000076420">
    <property type="component" value="Unassembled WGS sequence"/>
</dbReference>
<dbReference type="InterPro" id="IPR009003">
    <property type="entry name" value="Peptidase_S1_PA"/>
</dbReference>
<dbReference type="AlphaFoldDB" id="A0A2C9LHE5"/>
<evidence type="ECO:0000313" key="1">
    <source>
        <dbReference type="EnsemblMetazoa" id="BGLB030986-PA"/>
    </source>
</evidence>
<dbReference type="OrthoDB" id="10423265at2759"/>
<dbReference type="EnsemblMetazoa" id="BGLB030986-RA">
    <property type="protein sequence ID" value="BGLB030986-PA"/>
    <property type="gene ID" value="BGLB030986"/>
</dbReference>
<gene>
    <name evidence="1" type="primary">106055247</name>
</gene>
<evidence type="ECO:0008006" key="3">
    <source>
        <dbReference type="Google" id="ProtNLM"/>
    </source>
</evidence>
<organism evidence="1 2">
    <name type="scientific">Biomphalaria glabrata</name>
    <name type="common">Bloodfluke planorb</name>
    <name type="synonym">Freshwater snail</name>
    <dbReference type="NCBI Taxonomy" id="6526"/>
    <lineage>
        <taxon>Eukaryota</taxon>
        <taxon>Metazoa</taxon>
        <taxon>Spiralia</taxon>
        <taxon>Lophotrochozoa</taxon>
        <taxon>Mollusca</taxon>
        <taxon>Gastropoda</taxon>
        <taxon>Heterobranchia</taxon>
        <taxon>Euthyneura</taxon>
        <taxon>Panpulmonata</taxon>
        <taxon>Hygrophila</taxon>
        <taxon>Lymnaeoidea</taxon>
        <taxon>Planorbidae</taxon>
        <taxon>Biomphalaria</taxon>
    </lineage>
</organism>
<dbReference type="SUPFAM" id="SSF50494">
    <property type="entry name" value="Trypsin-like serine proteases"/>
    <property type="match status" value="1"/>
</dbReference>
<evidence type="ECO:0000313" key="2">
    <source>
        <dbReference type="Proteomes" id="UP000076420"/>
    </source>
</evidence>
<accession>A0A2C9LHE5</accession>
<protein>
    <recommendedName>
        <fullName evidence="3">Peptidase S1 domain-containing protein</fullName>
    </recommendedName>
</protein>
<sequence>MKFALLKMNKGNEKRFQSLIENYRSSRFEDEICLNPLTDLQKYYDDCEKDPGHRSFKSCEDFRLTDIPVKYRSVELLNLIRTLFILTVKVMVTSISPDRPREQSLHEIYEASCGVPPVRFGSGKISKIKEIIGRGKNTCPCKECLKSVSPKKKWYHIEVITAKHVVNDALEAMNTTCTFGYISYACKGQSFSCVGARVSPNSDWCKLTCVTHDEELAAKIKDKICLYDEMSENLYVSYRTSKKNPKLAIIISHPHGCYKQISIGYWRKRAQAGGLDTKYTYTTSTCNGSSGAPVYILGRDGRLGLCTHIHSGWDPESPLKDNFSCCVFDSIQ</sequence>
<dbReference type="RefSeq" id="XP_013066888.2">
    <property type="nucleotide sequence ID" value="XM_013211434.2"/>
</dbReference>
<proteinExistence type="predicted"/>
<dbReference type="VEuPathDB" id="VectorBase:BGLB030986"/>
<dbReference type="VEuPathDB" id="VectorBase:BGLAX_046995"/>
<reference evidence="1" key="1">
    <citation type="submission" date="2020-05" db="UniProtKB">
        <authorList>
            <consortium name="EnsemblMetazoa"/>
        </authorList>
    </citation>
    <scope>IDENTIFICATION</scope>
    <source>
        <strain evidence="1">BB02</strain>
    </source>
</reference>
<name>A0A2C9LHE5_BIOGL</name>
<dbReference type="KEGG" id="bgt:106055247"/>